<keyword evidence="1" id="KW-1133">Transmembrane helix</keyword>
<dbReference type="Proteomes" id="UP000193648">
    <property type="component" value="Unassembled WGS sequence"/>
</dbReference>
<dbReference type="InParanoid" id="A0A1Y2GRS9"/>
<comment type="caution">
    <text evidence="3">The sequence shown here is derived from an EMBL/GenBank/DDBJ whole genome shotgun (WGS) entry which is preliminary data.</text>
</comment>
<dbReference type="GeneID" id="33571801"/>
<name>A0A1Y2GRS9_9FUNG</name>
<keyword evidence="4" id="KW-1185">Reference proteome</keyword>
<sequence>MSQKTIRFESKINDEDKWRLIEKAAILQKTPNKDIAGKLDNNKLLNKIEANTTTTNLTYDGREEEASEDSEQDYILEGILFSITSVCLFIVMDFLVHRQLDEEYTTEMIIQKILRIFPAILVMVYFSNRKKGNQMVQAIMFLAATICGCYFLKTTLVAKSPTLGIMRRAPGVITALVYCIVQLNLINSIIS</sequence>
<organism evidence="3 4">
    <name type="scientific">Lobosporangium transversale</name>
    <dbReference type="NCBI Taxonomy" id="64571"/>
    <lineage>
        <taxon>Eukaryota</taxon>
        <taxon>Fungi</taxon>
        <taxon>Fungi incertae sedis</taxon>
        <taxon>Mucoromycota</taxon>
        <taxon>Mortierellomycotina</taxon>
        <taxon>Mortierellomycetes</taxon>
        <taxon>Mortierellales</taxon>
        <taxon>Mortierellaceae</taxon>
        <taxon>Lobosporangium</taxon>
    </lineage>
</organism>
<evidence type="ECO:0000313" key="3">
    <source>
        <dbReference type="EMBL" id="ORZ20859.1"/>
    </source>
</evidence>
<feature type="transmembrane region" description="Helical" evidence="1">
    <location>
        <begin position="74"/>
        <end position="96"/>
    </location>
</feature>
<accession>A0A1Y2GRS9</accession>
<evidence type="ECO:0000256" key="1">
    <source>
        <dbReference type="SAM" id="Phobius"/>
    </source>
</evidence>
<dbReference type="PANTHER" id="PTHR37846">
    <property type="entry name" value="YALI0B21296P"/>
    <property type="match status" value="1"/>
</dbReference>
<feature type="transmembrane region" description="Helical" evidence="1">
    <location>
        <begin position="108"/>
        <end position="126"/>
    </location>
</feature>
<dbReference type="PANTHER" id="PTHR37846:SF1">
    <property type="entry name" value="DEACETYLASE-LIKE PROTEIN"/>
    <property type="match status" value="1"/>
</dbReference>
<reference evidence="3 4" key="1">
    <citation type="submission" date="2016-07" db="EMBL/GenBank/DDBJ databases">
        <title>Pervasive Adenine N6-methylation of Active Genes in Fungi.</title>
        <authorList>
            <consortium name="DOE Joint Genome Institute"/>
            <person name="Mondo S.J."/>
            <person name="Dannebaum R.O."/>
            <person name="Kuo R.C."/>
            <person name="Labutti K."/>
            <person name="Haridas S."/>
            <person name="Kuo A."/>
            <person name="Salamov A."/>
            <person name="Ahrendt S.R."/>
            <person name="Lipzen A."/>
            <person name="Sullivan W."/>
            <person name="Andreopoulos W.B."/>
            <person name="Clum A."/>
            <person name="Lindquist E."/>
            <person name="Daum C."/>
            <person name="Ramamoorthy G.K."/>
            <person name="Gryganskyi A."/>
            <person name="Culley D."/>
            <person name="Magnuson J.K."/>
            <person name="James T.Y."/>
            <person name="O'Malley M.A."/>
            <person name="Stajich J.E."/>
            <person name="Spatafora J.W."/>
            <person name="Visel A."/>
            <person name="Grigoriev I.V."/>
        </authorList>
    </citation>
    <scope>NUCLEOTIDE SEQUENCE [LARGE SCALE GENOMIC DNA]</scope>
    <source>
        <strain evidence="3 4">NRRL 3116</strain>
    </source>
</reference>
<keyword evidence="1" id="KW-0812">Transmembrane</keyword>
<feature type="transmembrane region" description="Helical" evidence="1">
    <location>
        <begin position="170"/>
        <end position="190"/>
    </location>
</feature>
<protein>
    <recommendedName>
        <fullName evidence="2">DUF7719 domain-containing protein</fullName>
    </recommendedName>
</protein>
<dbReference type="STRING" id="64571.A0A1Y2GRS9"/>
<dbReference type="OrthoDB" id="5597489at2759"/>
<feature type="domain" description="DUF7719" evidence="2">
    <location>
        <begin position="137"/>
        <end position="191"/>
    </location>
</feature>
<feature type="non-terminal residue" evidence="3">
    <location>
        <position position="191"/>
    </location>
</feature>
<dbReference type="InterPro" id="IPR056136">
    <property type="entry name" value="DUF7719"/>
</dbReference>
<dbReference type="AlphaFoldDB" id="A0A1Y2GRS9"/>
<evidence type="ECO:0000313" key="4">
    <source>
        <dbReference type="Proteomes" id="UP000193648"/>
    </source>
</evidence>
<dbReference type="Pfam" id="PF24841">
    <property type="entry name" value="DUF7719"/>
    <property type="match status" value="1"/>
</dbReference>
<dbReference type="RefSeq" id="XP_021882768.1">
    <property type="nucleotide sequence ID" value="XM_022029958.1"/>
</dbReference>
<proteinExistence type="predicted"/>
<feature type="transmembrane region" description="Helical" evidence="1">
    <location>
        <begin position="138"/>
        <end position="158"/>
    </location>
</feature>
<evidence type="ECO:0000259" key="2">
    <source>
        <dbReference type="Pfam" id="PF24841"/>
    </source>
</evidence>
<dbReference type="EMBL" id="MCFF01000012">
    <property type="protein sequence ID" value="ORZ20859.1"/>
    <property type="molecule type" value="Genomic_DNA"/>
</dbReference>
<gene>
    <name evidence="3" type="ORF">BCR41DRAFT_420908</name>
</gene>
<keyword evidence="1" id="KW-0472">Membrane</keyword>